<dbReference type="GO" id="GO:0016491">
    <property type="term" value="F:oxidoreductase activity"/>
    <property type="evidence" value="ECO:0007669"/>
    <property type="project" value="UniProtKB-KW"/>
</dbReference>
<proteinExistence type="inferred from homology"/>
<keyword evidence="2" id="KW-0560">Oxidoreductase</keyword>
<dbReference type="InterPro" id="IPR002347">
    <property type="entry name" value="SDR_fam"/>
</dbReference>
<dbReference type="KEGG" id="sarg:HKX69_00760"/>
<dbReference type="Gene3D" id="3.40.50.720">
    <property type="entry name" value="NAD(P)-binding Rossmann-like Domain"/>
    <property type="match status" value="1"/>
</dbReference>
<evidence type="ECO:0000313" key="4">
    <source>
        <dbReference type="Proteomes" id="UP000502641"/>
    </source>
</evidence>
<dbReference type="PRINTS" id="PR00081">
    <property type="entry name" value="GDHRDH"/>
</dbReference>
<dbReference type="PANTHER" id="PTHR43639:SF1">
    <property type="entry name" value="SHORT-CHAIN DEHYDROGENASE_REDUCTASE FAMILY PROTEIN"/>
    <property type="match status" value="1"/>
</dbReference>
<evidence type="ECO:0000256" key="2">
    <source>
        <dbReference type="ARBA" id="ARBA00023002"/>
    </source>
</evidence>
<dbReference type="PANTHER" id="PTHR43639">
    <property type="entry name" value="OXIDOREDUCTASE, SHORT-CHAIN DEHYDROGENASE/REDUCTASE FAMILY (AFU_ORTHOLOGUE AFUA_5G02870)"/>
    <property type="match status" value="1"/>
</dbReference>
<evidence type="ECO:0000313" key="3">
    <source>
        <dbReference type="EMBL" id="QJS08250.1"/>
    </source>
</evidence>
<comment type="similarity">
    <text evidence="1">Belongs to the short-chain dehydrogenases/reductases (SDR) family.</text>
</comment>
<dbReference type="CDD" id="cd05233">
    <property type="entry name" value="SDR_c"/>
    <property type="match status" value="1"/>
</dbReference>
<dbReference type="InterPro" id="IPR036291">
    <property type="entry name" value="NAD(P)-bd_dom_sf"/>
</dbReference>
<dbReference type="SUPFAM" id="SSF51735">
    <property type="entry name" value="NAD(P)-binding Rossmann-fold domains"/>
    <property type="match status" value="1"/>
</dbReference>
<dbReference type="Pfam" id="PF13561">
    <property type="entry name" value="adh_short_C2"/>
    <property type="match status" value="1"/>
</dbReference>
<protein>
    <submittedName>
        <fullName evidence="3">SDR family oxidoreductase</fullName>
    </submittedName>
</protein>
<name>A0A6M4PH20_9ACTN</name>
<reference evidence="3 4" key="1">
    <citation type="submission" date="2020-05" db="EMBL/GenBank/DDBJ databases">
        <authorList>
            <person name="Li K."/>
        </authorList>
    </citation>
    <scope>NUCLEOTIDE SEQUENCE [LARGE SCALE GENOMIC DNA]</scope>
    <source>
        <strain evidence="4">jing01</strain>
    </source>
</reference>
<dbReference type="AlphaFoldDB" id="A0A6M4PH20"/>
<sequence>MSNSGKKVAVITGASQGIGAGLVEAYRKLGYAVVATSRTIAASDDPDVVTLQGDIAEPATAERVAAAAIERFGRIDTLVNNAGIFVAKPFTEYTQEDYDAVTGVNLSGFFRITQLAVEQMLRQGGGHVVQITTSLVDHALSAVPSALASLTKGGLQSATKALAIEYATRGIRSNAVSLGVIKTPMHSEEYFETLAALHPVGRMGEISDTVDAVLYLENAPFVTGEVLHVDGGQSAGH</sequence>
<dbReference type="FunFam" id="3.40.50.720:FF:000084">
    <property type="entry name" value="Short-chain dehydrogenase reductase"/>
    <property type="match status" value="1"/>
</dbReference>
<gene>
    <name evidence="3" type="ORF">HKX69_00760</name>
</gene>
<dbReference type="Proteomes" id="UP000502641">
    <property type="component" value="Chromosome"/>
</dbReference>
<dbReference type="EMBL" id="CP053189">
    <property type="protein sequence ID" value="QJS08250.1"/>
    <property type="molecule type" value="Genomic_DNA"/>
</dbReference>
<keyword evidence="4" id="KW-1185">Reference proteome</keyword>
<evidence type="ECO:0000256" key="1">
    <source>
        <dbReference type="ARBA" id="ARBA00006484"/>
    </source>
</evidence>
<accession>A0A6M4PH20</accession>
<dbReference type="RefSeq" id="WP_171150145.1">
    <property type="nucleotide sequence ID" value="NZ_CP053189.1"/>
</dbReference>
<organism evidence="3 4">
    <name type="scientific">Streptomyces argyrophylli</name>
    <dbReference type="NCBI Taxonomy" id="2726118"/>
    <lineage>
        <taxon>Bacteria</taxon>
        <taxon>Bacillati</taxon>
        <taxon>Actinomycetota</taxon>
        <taxon>Actinomycetes</taxon>
        <taxon>Kitasatosporales</taxon>
        <taxon>Streptomycetaceae</taxon>
        <taxon>Streptomyces</taxon>
    </lineage>
</organism>
<dbReference type="PRINTS" id="PR00080">
    <property type="entry name" value="SDRFAMILY"/>
</dbReference>